<evidence type="ECO:0000256" key="7">
    <source>
        <dbReference type="SAM" id="Phobius"/>
    </source>
</evidence>
<feature type="region of interest" description="Disordered" evidence="6">
    <location>
        <begin position="43"/>
        <end position="102"/>
    </location>
</feature>
<dbReference type="AlphaFoldDB" id="A0A9J6DXR9"/>
<keyword evidence="7" id="KW-0472">Membrane</keyword>
<organism evidence="8 9">
    <name type="scientific">Rhipicephalus microplus</name>
    <name type="common">Cattle tick</name>
    <name type="synonym">Boophilus microplus</name>
    <dbReference type="NCBI Taxonomy" id="6941"/>
    <lineage>
        <taxon>Eukaryota</taxon>
        <taxon>Metazoa</taxon>
        <taxon>Ecdysozoa</taxon>
        <taxon>Arthropoda</taxon>
        <taxon>Chelicerata</taxon>
        <taxon>Arachnida</taxon>
        <taxon>Acari</taxon>
        <taxon>Parasitiformes</taxon>
        <taxon>Ixodida</taxon>
        <taxon>Ixodoidea</taxon>
        <taxon>Ixodidae</taxon>
        <taxon>Rhipicephalinae</taxon>
        <taxon>Rhipicephalus</taxon>
        <taxon>Boophilus</taxon>
    </lineage>
</organism>
<feature type="region of interest" description="Disordered" evidence="6">
    <location>
        <begin position="595"/>
        <end position="656"/>
    </location>
</feature>
<feature type="transmembrane region" description="Helical" evidence="7">
    <location>
        <begin position="12"/>
        <end position="33"/>
    </location>
</feature>
<dbReference type="GO" id="GO:0034454">
    <property type="term" value="P:microtubule anchoring at centrosome"/>
    <property type="evidence" value="ECO:0007669"/>
    <property type="project" value="TreeGrafter"/>
</dbReference>
<feature type="coiled-coil region" evidence="5">
    <location>
        <begin position="414"/>
        <end position="448"/>
    </location>
</feature>
<dbReference type="EMBL" id="JABSTU010000006">
    <property type="protein sequence ID" value="KAH8027027.1"/>
    <property type="molecule type" value="Genomic_DNA"/>
</dbReference>
<evidence type="ECO:0000256" key="4">
    <source>
        <dbReference type="ARBA" id="ARBA00023212"/>
    </source>
</evidence>
<dbReference type="PANTHER" id="PTHR18905:SF13">
    <property type="entry name" value="NON-CENTROSOMAL MICROTUBULE ARRAY"/>
    <property type="match status" value="1"/>
</dbReference>
<comment type="subcellular location">
    <subcellularLocation>
        <location evidence="1">Cytoplasm</location>
        <location evidence="1">Cytoskeleton</location>
        <location evidence="1">Microtubule organizing center</location>
        <location evidence="1">Centrosome</location>
    </subcellularLocation>
</comment>
<evidence type="ECO:0000256" key="3">
    <source>
        <dbReference type="ARBA" id="ARBA00022553"/>
    </source>
</evidence>
<evidence type="ECO:0000256" key="2">
    <source>
        <dbReference type="ARBA" id="ARBA00022490"/>
    </source>
</evidence>
<keyword evidence="4" id="KW-0206">Cytoskeleton</keyword>
<feature type="region of interest" description="Disordered" evidence="6">
    <location>
        <begin position="115"/>
        <end position="142"/>
    </location>
</feature>
<comment type="caution">
    <text evidence="8">The sequence shown here is derived from an EMBL/GenBank/DDBJ whole genome shotgun (WGS) entry which is preliminary data.</text>
</comment>
<evidence type="ECO:0000256" key="5">
    <source>
        <dbReference type="SAM" id="Coils"/>
    </source>
</evidence>
<keyword evidence="7" id="KW-0812">Transmembrane</keyword>
<keyword evidence="5" id="KW-0175">Coiled coil</keyword>
<evidence type="ECO:0000256" key="1">
    <source>
        <dbReference type="ARBA" id="ARBA00004300"/>
    </source>
</evidence>
<evidence type="ECO:0000313" key="9">
    <source>
        <dbReference type="Proteomes" id="UP000821866"/>
    </source>
</evidence>
<keyword evidence="3" id="KW-0597">Phosphoprotein</keyword>
<dbReference type="VEuPathDB" id="VectorBase:LOC119168255"/>
<proteinExistence type="predicted"/>
<keyword evidence="2" id="KW-0963">Cytoplasm</keyword>
<reference evidence="8" key="2">
    <citation type="submission" date="2021-09" db="EMBL/GenBank/DDBJ databases">
        <authorList>
            <person name="Jia N."/>
            <person name="Wang J."/>
            <person name="Shi W."/>
            <person name="Du L."/>
            <person name="Sun Y."/>
            <person name="Zhan W."/>
            <person name="Jiang J."/>
            <person name="Wang Q."/>
            <person name="Zhang B."/>
            <person name="Ji P."/>
            <person name="Sakyi L.B."/>
            <person name="Cui X."/>
            <person name="Yuan T."/>
            <person name="Jiang B."/>
            <person name="Yang W."/>
            <person name="Lam T.T.-Y."/>
            <person name="Chang Q."/>
            <person name="Ding S."/>
            <person name="Wang X."/>
            <person name="Zhu J."/>
            <person name="Ruan X."/>
            <person name="Zhao L."/>
            <person name="Wei J."/>
            <person name="Que T."/>
            <person name="Du C."/>
            <person name="Cheng J."/>
            <person name="Dai P."/>
            <person name="Han X."/>
            <person name="Huang E."/>
            <person name="Gao Y."/>
            <person name="Liu J."/>
            <person name="Shao H."/>
            <person name="Ye R."/>
            <person name="Li L."/>
            <person name="Wei W."/>
            <person name="Wang X."/>
            <person name="Wang C."/>
            <person name="Huo Q."/>
            <person name="Li W."/>
            <person name="Guo W."/>
            <person name="Chen H."/>
            <person name="Chen S."/>
            <person name="Zhou L."/>
            <person name="Zhou L."/>
            <person name="Ni X."/>
            <person name="Tian J."/>
            <person name="Zhou Y."/>
            <person name="Sheng Y."/>
            <person name="Liu T."/>
            <person name="Pan Y."/>
            <person name="Xia L."/>
            <person name="Li J."/>
            <person name="Zhao F."/>
            <person name="Cao W."/>
        </authorList>
    </citation>
    <scope>NUCLEOTIDE SEQUENCE</scope>
    <source>
        <strain evidence="8">Rmic-2018</strain>
        <tissue evidence="8">Larvae</tissue>
    </source>
</reference>
<name>A0A9J6DXR9_RHIMP</name>
<dbReference type="PANTHER" id="PTHR18905">
    <property type="entry name" value="NINEIN"/>
    <property type="match status" value="1"/>
</dbReference>
<dbReference type="Proteomes" id="UP000821866">
    <property type="component" value="Chromosome 4"/>
</dbReference>
<keyword evidence="9" id="KW-1185">Reference proteome</keyword>
<keyword evidence="7" id="KW-1133">Transmembrane helix</keyword>
<feature type="compositionally biased region" description="Polar residues" evidence="6">
    <location>
        <begin position="634"/>
        <end position="645"/>
    </location>
</feature>
<sequence>MCSTSSFRTTTLINFTYTGVAFVLVALLVPAYVEAGKRKNRHWEEHGRNGRHDRRKQRALADNTGAESRRFQREPALRGRRNDSRDEPASRLAHGVEKKKGTVNHRTTRALVGNRPCHTTTSVGRQSARSPGSGVASRVPFPPTSPLLRSTLFCCFFRCDGKRPDLQRNPPNERATGPRKGMGMRGESLEEARWEQGPSPVVPFPDECGWWLGIVGEGVVVVEKRRWRNASSLLPCSFLSLFPKRGGKWIGENGKWEAIALGIFLPRRNETKRLRKPCDPLSSHLFPAAKADGPRTLSYNTGIAAKQRGDSSMFFGSLTSVVGAVVDGSGNFDNLGFFNVHPNLSTRAYTVSASIENAVAAAAGIRSRDLQVSSRQLGFNPNLKVNLQDLTAQLEEEMASVSAGNASTTYAFALASYQHELTHLKTNFEQAREERDRLRVNVAEANARSALIAQEVDEHHAKMEKGLREQAASVRIGRGRTLEKRHTEQLREVTEELQRERETTTLQLTRLRQRSEDELSALRAEELRLRAQVATLEQENHRLELEVQEYSERYRELHRLGESQQKELESVAQLKQKELKDSNDELTLELETLRQQLNSSSTSRSSAHGKRHRRSGSWVSDYSRQGGLKRRGSEASSSVYSTFSSNGGGGGGGRKFKREDREVSQFLDRLATLCWGKGRSRTDDIPIAGKIRRRAGFSVNAGSEAAVCIVCILLPCSITADRGAAVLPIAAFRPLHSFS</sequence>
<feature type="region of interest" description="Disordered" evidence="6">
    <location>
        <begin position="166"/>
        <end position="197"/>
    </location>
</feature>
<accession>A0A9J6DXR9</accession>
<protein>
    <submittedName>
        <fullName evidence="8">Uncharacterized protein</fullName>
    </submittedName>
</protein>
<feature type="compositionally biased region" description="Low complexity" evidence="6">
    <location>
        <begin position="595"/>
        <end position="606"/>
    </location>
</feature>
<feature type="compositionally biased region" description="Polar residues" evidence="6">
    <location>
        <begin position="117"/>
        <end position="130"/>
    </location>
</feature>
<feature type="compositionally biased region" description="Basic and acidic residues" evidence="6">
    <location>
        <begin position="67"/>
        <end position="100"/>
    </location>
</feature>
<evidence type="ECO:0000256" key="6">
    <source>
        <dbReference type="SAM" id="MobiDB-lite"/>
    </source>
</evidence>
<reference evidence="8" key="1">
    <citation type="journal article" date="2020" name="Cell">
        <title>Large-Scale Comparative Analyses of Tick Genomes Elucidate Their Genetic Diversity and Vector Capacities.</title>
        <authorList>
            <consortium name="Tick Genome and Microbiome Consortium (TIGMIC)"/>
            <person name="Jia N."/>
            <person name="Wang J."/>
            <person name="Shi W."/>
            <person name="Du L."/>
            <person name="Sun Y."/>
            <person name="Zhan W."/>
            <person name="Jiang J.F."/>
            <person name="Wang Q."/>
            <person name="Zhang B."/>
            <person name="Ji P."/>
            <person name="Bell-Sakyi L."/>
            <person name="Cui X.M."/>
            <person name="Yuan T.T."/>
            <person name="Jiang B.G."/>
            <person name="Yang W.F."/>
            <person name="Lam T.T."/>
            <person name="Chang Q.C."/>
            <person name="Ding S.J."/>
            <person name="Wang X.J."/>
            <person name="Zhu J.G."/>
            <person name="Ruan X.D."/>
            <person name="Zhao L."/>
            <person name="Wei J.T."/>
            <person name="Ye R.Z."/>
            <person name="Que T.C."/>
            <person name="Du C.H."/>
            <person name="Zhou Y.H."/>
            <person name="Cheng J.X."/>
            <person name="Dai P.F."/>
            <person name="Guo W.B."/>
            <person name="Han X.H."/>
            <person name="Huang E.J."/>
            <person name="Li L.F."/>
            <person name="Wei W."/>
            <person name="Gao Y.C."/>
            <person name="Liu J.Z."/>
            <person name="Shao H.Z."/>
            <person name="Wang X."/>
            <person name="Wang C.C."/>
            <person name="Yang T.C."/>
            <person name="Huo Q.B."/>
            <person name="Li W."/>
            <person name="Chen H.Y."/>
            <person name="Chen S.E."/>
            <person name="Zhou L.G."/>
            <person name="Ni X.B."/>
            <person name="Tian J.H."/>
            <person name="Sheng Y."/>
            <person name="Liu T."/>
            <person name="Pan Y.S."/>
            <person name="Xia L.Y."/>
            <person name="Li J."/>
            <person name="Zhao F."/>
            <person name="Cao W.C."/>
        </authorList>
    </citation>
    <scope>NUCLEOTIDE SEQUENCE</scope>
    <source>
        <strain evidence="8">Rmic-2018</strain>
    </source>
</reference>
<dbReference type="GO" id="GO:0005813">
    <property type="term" value="C:centrosome"/>
    <property type="evidence" value="ECO:0007669"/>
    <property type="project" value="UniProtKB-SubCell"/>
</dbReference>
<evidence type="ECO:0000313" key="8">
    <source>
        <dbReference type="EMBL" id="KAH8027027.1"/>
    </source>
</evidence>
<gene>
    <name evidence="8" type="ORF">HPB51_001459</name>
</gene>